<reference evidence="3" key="1">
    <citation type="submission" date="2016-05" db="EMBL/GenBank/DDBJ databases">
        <title>Comparative genomics of biotechnologically important yeasts.</title>
        <authorList>
            <consortium name="DOE Joint Genome Institute"/>
            <person name="Riley R."/>
            <person name="Haridas S."/>
            <person name="Wolfe K.H."/>
            <person name="Lopes M.R."/>
            <person name="Hittinger C.T."/>
            <person name="Goker M."/>
            <person name="Salamov A."/>
            <person name="Wisecaver J."/>
            <person name="Long T.M."/>
            <person name="Aerts A.L."/>
            <person name="Barry K."/>
            <person name="Choi C."/>
            <person name="Clum A."/>
            <person name="Coughlan A.Y."/>
            <person name="Deshpande S."/>
            <person name="Douglass A.P."/>
            <person name="Hanson S.J."/>
            <person name="Klenk H.-P."/>
            <person name="Labutti K."/>
            <person name="Lapidus A."/>
            <person name="Lindquist E."/>
            <person name="Lipzen A."/>
            <person name="Meier-Kolthoff J.P."/>
            <person name="Ohm R.A."/>
            <person name="Otillar R.P."/>
            <person name="Pangilinan J."/>
            <person name="Peng Y."/>
            <person name="Rokas A."/>
            <person name="Rosa C.A."/>
            <person name="Scheuner C."/>
            <person name="Sibirny A.A."/>
            <person name="Slot J.C."/>
            <person name="Stielow J.B."/>
            <person name="Sun H."/>
            <person name="Kurtzman C.P."/>
            <person name="Blackwell M."/>
            <person name="Grigoriev I.V."/>
            <person name="Jeffries T.W."/>
        </authorList>
    </citation>
    <scope>NUCLEOTIDE SEQUENCE [LARGE SCALE GENOMIC DNA]</scope>
    <source>
        <strain evidence="3">NRRL Y-1933</strain>
    </source>
</reference>
<accession>A0A1E4RGL5</accession>
<dbReference type="AlphaFoldDB" id="A0A1E4RGL5"/>
<dbReference type="RefSeq" id="XP_020075332.1">
    <property type="nucleotide sequence ID" value="XM_020218061.1"/>
</dbReference>
<gene>
    <name evidence="2" type="ORF">HYPBUDRAFT_100337</name>
</gene>
<protein>
    <submittedName>
        <fullName evidence="2">Uncharacterized protein</fullName>
    </submittedName>
</protein>
<dbReference type="GeneID" id="30992611"/>
<organism evidence="2 3">
    <name type="scientific">Hyphopichia burtonii NRRL Y-1933</name>
    <dbReference type="NCBI Taxonomy" id="984485"/>
    <lineage>
        <taxon>Eukaryota</taxon>
        <taxon>Fungi</taxon>
        <taxon>Dikarya</taxon>
        <taxon>Ascomycota</taxon>
        <taxon>Saccharomycotina</taxon>
        <taxon>Pichiomycetes</taxon>
        <taxon>Debaryomycetaceae</taxon>
        <taxon>Hyphopichia</taxon>
    </lineage>
</organism>
<name>A0A1E4RGL5_9ASCO</name>
<feature type="non-terminal residue" evidence="2">
    <location>
        <position position="1"/>
    </location>
</feature>
<evidence type="ECO:0000256" key="1">
    <source>
        <dbReference type="SAM" id="MobiDB-lite"/>
    </source>
</evidence>
<keyword evidence="3" id="KW-1185">Reference proteome</keyword>
<evidence type="ECO:0000313" key="3">
    <source>
        <dbReference type="Proteomes" id="UP000095085"/>
    </source>
</evidence>
<evidence type="ECO:0000313" key="2">
    <source>
        <dbReference type="EMBL" id="ODV66265.1"/>
    </source>
</evidence>
<feature type="region of interest" description="Disordered" evidence="1">
    <location>
        <begin position="43"/>
        <end position="65"/>
    </location>
</feature>
<dbReference type="STRING" id="984485.A0A1E4RGL5"/>
<dbReference type="OrthoDB" id="5415592at2759"/>
<proteinExistence type="predicted"/>
<sequence>SGTTLDGVAIKKVDSHLFVFSVGGDEGDDLSLTFKDTALEDQDGTGVYINPDTGEVGSVSGTQSPTEEFSYTHDILLYQGKSEWKACPSGENKYSLVSGKDCEGGTDIYLKMS</sequence>
<dbReference type="EMBL" id="KV454542">
    <property type="protein sequence ID" value="ODV66265.1"/>
    <property type="molecule type" value="Genomic_DNA"/>
</dbReference>
<dbReference type="Proteomes" id="UP000095085">
    <property type="component" value="Unassembled WGS sequence"/>
</dbReference>
<feature type="non-terminal residue" evidence="2">
    <location>
        <position position="113"/>
    </location>
</feature>